<dbReference type="GO" id="GO:0016740">
    <property type="term" value="F:transferase activity"/>
    <property type="evidence" value="ECO:0007669"/>
    <property type="project" value="UniProtKB-KW"/>
</dbReference>
<dbReference type="EMBL" id="JAQFWQ010000110">
    <property type="protein sequence ID" value="MDA2814236.1"/>
    <property type="molecule type" value="Genomic_DNA"/>
</dbReference>
<dbReference type="InterPro" id="IPR016181">
    <property type="entry name" value="Acyl_CoA_acyltransferase"/>
</dbReference>
<sequence length="252" mass="27014">MSRWKEIDLSGAPAGGPVAFCADISPQSIADAQRAGLYPFPAPTEEQALFNEAFFADRVEAGEVRLLGEGDPYAVAWCSPDPRAIVEAGAIRVSRSMRQALRNKLAWTTTADACFTRVVGECAAGREPRWLTDGLAASLERLHREGRAHSVEVWEGGELVGGVFGSRVGGVFTADSMFHRRPGASKVALFDLAARFAEAGGFAVDMQQEAALGGLIGARTLPRADYLELLEERAQDTGPLPADEREARRLAG</sequence>
<gene>
    <name evidence="4" type="ORF">O4J56_26545</name>
</gene>
<dbReference type="InterPro" id="IPR042203">
    <property type="entry name" value="Leu/Phe-tRNA_Trfase_C"/>
</dbReference>
<keyword evidence="2 4" id="KW-0808">Transferase</keyword>
<dbReference type="RefSeq" id="WP_270689553.1">
    <property type="nucleotide sequence ID" value="NZ_JAQFWQ010000110.1"/>
</dbReference>
<dbReference type="PANTHER" id="PTHR30098">
    <property type="entry name" value="LEUCYL/PHENYLALANYL-TRNA--PROTEIN TRANSFERASE"/>
    <property type="match status" value="1"/>
</dbReference>
<dbReference type="Pfam" id="PF03588">
    <property type="entry name" value="Leu_Phe_trans"/>
    <property type="match status" value="1"/>
</dbReference>
<name>A0ABT4UBX2_9ACTN</name>
<dbReference type="PANTHER" id="PTHR30098:SF2">
    <property type="entry name" value="LEUCYL_PHENYLALANYL-TRNA--PROTEIN TRANSFERASE"/>
    <property type="match status" value="1"/>
</dbReference>
<dbReference type="Proteomes" id="UP001527866">
    <property type="component" value="Unassembled WGS sequence"/>
</dbReference>
<reference evidence="4 5" key="1">
    <citation type="submission" date="2023-01" db="EMBL/GenBank/DDBJ databases">
        <title>Draft genome sequence of Nocardiopsis sp. RSe5-2 isolated from halophytes.</title>
        <authorList>
            <person name="Duangmal K."/>
            <person name="Chantavorakit T."/>
        </authorList>
    </citation>
    <scope>NUCLEOTIDE SEQUENCE [LARGE SCALE GENOMIC DNA]</scope>
    <source>
        <strain evidence="4 5">RSe5-2</strain>
    </source>
</reference>
<keyword evidence="5" id="KW-1185">Reference proteome</keyword>
<keyword evidence="1" id="KW-0963">Cytoplasm</keyword>
<evidence type="ECO:0000256" key="2">
    <source>
        <dbReference type="ARBA" id="ARBA00022679"/>
    </source>
</evidence>
<evidence type="ECO:0000313" key="4">
    <source>
        <dbReference type="EMBL" id="MDA2814236.1"/>
    </source>
</evidence>
<evidence type="ECO:0000256" key="3">
    <source>
        <dbReference type="ARBA" id="ARBA00023315"/>
    </source>
</evidence>
<dbReference type="SUPFAM" id="SSF55729">
    <property type="entry name" value="Acyl-CoA N-acyltransferases (Nat)"/>
    <property type="match status" value="1"/>
</dbReference>
<comment type="caution">
    <text evidence="4">The sequence shown here is derived from an EMBL/GenBank/DDBJ whole genome shotgun (WGS) entry which is preliminary data.</text>
</comment>
<proteinExistence type="predicted"/>
<evidence type="ECO:0000313" key="5">
    <source>
        <dbReference type="Proteomes" id="UP001527866"/>
    </source>
</evidence>
<dbReference type="InterPro" id="IPR004616">
    <property type="entry name" value="Leu/Phe-tRNA_Trfase"/>
</dbReference>
<accession>A0ABT4UBX2</accession>
<evidence type="ECO:0000256" key="1">
    <source>
        <dbReference type="ARBA" id="ARBA00022490"/>
    </source>
</evidence>
<protein>
    <submittedName>
        <fullName evidence="4">Leucyl/phenylalanyl-tRNA--protein transferase</fullName>
    </submittedName>
</protein>
<keyword evidence="3" id="KW-0012">Acyltransferase</keyword>
<organism evidence="4 5">
    <name type="scientific">Nocardiopsis endophytica</name>
    <dbReference type="NCBI Taxonomy" id="3018445"/>
    <lineage>
        <taxon>Bacteria</taxon>
        <taxon>Bacillati</taxon>
        <taxon>Actinomycetota</taxon>
        <taxon>Actinomycetes</taxon>
        <taxon>Streptosporangiales</taxon>
        <taxon>Nocardiopsidaceae</taxon>
        <taxon>Nocardiopsis</taxon>
    </lineage>
</organism>
<dbReference type="Gene3D" id="3.40.630.70">
    <property type="entry name" value="Leucyl/phenylalanyl-tRNA-protein transferase, C-terminal domain"/>
    <property type="match status" value="1"/>
</dbReference>